<keyword evidence="4 10" id="KW-0812">Transmembrane</keyword>
<accession>I7L9G2</accession>
<keyword evidence="3 10" id="KW-0808">Transferase</keyword>
<evidence type="ECO:0000256" key="3">
    <source>
        <dbReference type="ARBA" id="ARBA00022679"/>
    </source>
</evidence>
<evidence type="ECO:0000256" key="7">
    <source>
        <dbReference type="ARBA" id="ARBA00023136"/>
    </source>
</evidence>
<keyword evidence="8 10" id="KW-0594">Phospholipid biosynthesis</keyword>
<gene>
    <name evidence="10" type="primary">plsY</name>
    <name evidence="11" type="ORF">BN55_07260</name>
</gene>
<evidence type="ECO:0000256" key="1">
    <source>
        <dbReference type="ARBA" id="ARBA00022475"/>
    </source>
</evidence>
<comment type="catalytic activity">
    <reaction evidence="10">
        <text>an acyl phosphate + sn-glycerol 3-phosphate = a 1-acyl-sn-glycero-3-phosphate + phosphate</text>
        <dbReference type="Rhea" id="RHEA:34075"/>
        <dbReference type="ChEBI" id="CHEBI:43474"/>
        <dbReference type="ChEBI" id="CHEBI:57597"/>
        <dbReference type="ChEBI" id="CHEBI:57970"/>
        <dbReference type="ChEBI" id="CHEBI:59918"/>
        <dbReference type="EC" id="2.3.1.275"/>
    </reaction>
</comment>
<keyword evidence="6 10" id="KW-0443">Lipid metabolism</keyword>
<dbReference type="NCBIfam" id="NF010987">
    <property type="entry name" value="PRK14411.1"/>
    <property type="match status" value="1"/>
</dbReference>
<dbReference type="PANTHER" id="PTHR30309">
    <property type="entry name" value="INNER MEMBRANE PROTEIN YGIH"/>
    <property type="match status" value="1"/>
</dbReference>
<dbReference type="AlphaFoldDB" id="I7L9G2"/>
<evidence type="ECO:0000313" key="11">
    <source>
        <dbReference type="EMBL" id="CCI81349.1"/>
    </source>
</evidence>
<dbReference type="SMART" id="SM01207">
    <property type="entry name" value="G3P_acyltransf"/>
    <property type="match status" value="1"/>
</dbReference>
<feature type="transmembrane region" description="Helical" evidence="10">
    <location>
        <begin position="111"/>
        <end position="135"/>
    </location>
</feature>
<proteinExistence type="inferred from homology"/>
<dbReference type="Pfam" id="PF02660">
    <property type="entry name" value="G3P_acyltransf"/>
    <property type="match status" value="1"/>
</dbReference>
<name>I7L9G2_9LACO</name>
<dbReference type="PATRIC" id="fig|1423758.3.peg.1233"/>
<evidence type="ECO:0000256" key="10">
    <source>
        <dbReference type="HAMAP-Rule" id="MF_01043"/>
    </source>
</evidence>
<dbReference type="EMBL" id="CAKE01000002">
    <property type="protein sequence ID" value="CCI81349.1"/>
    <property type="molecule type" value="Genomic_DNA"/>
</dbReference>
<dbReference type="GO" id="GO:0008654">
    <property type="term" value="P:phospholipid biosynthetic process"/>
    <property type="evidence" value="ECO:0007669"/>
    <property type="project" value="UniProtKB-UniRule"/>
</dbReference>
<dbReference type="eggNOG" id="COG0344">
    <property type="taxonomic scope" value="Bacteria"/>
</dbReference>
<sequence>MFRVYSLLIGYFFGNFLFAMIVGKFLLHKDPTKYGSKNPGTANIGAVFGKKFGIITCFGDLAKTLIALIIVYFLFKGNRQAEAACGLGVILGHSFPWWNHFNGGKGVAVSAMWMVFFDWRAGLIALIIGLILVIIMKNLTIPPLVYMIGFSVYVWINFGWQCGFIFLLATLVMCFKFRKDIVDFFEGNGKRVDVLTTIKKKIGKKAS</sequence>
<reference evidence="11 12" key="1">
    <citation type="submission" date="2012-06" db="EMBL/GenBank/DDBJ databases">
        <title>Draft Genome Sequence of Lactobacillus hominis Strain CRBIP 24.179T, isolated from human intestine.</title>
        <authorList>
            <person name="Cousin S."/>
            <person name="Ma L."/>
            <person name="Bizet C."/>
            <person name="Loux V."/>
            <person name="Bouchier C."/>
            <person name="Clermont D."/>
            <person name="Creno S."/>
        </authorList>
    </citation>
    <scope>NUCLEOTIDE SEQUENCE [LARGE SCALE GENOMIC DNA]</scope>
    <source>
        <strain evidence="12">CRBIP 24.179T</strain>
    </source>
</reference>
<dbReference type="UniPathway" id="UPA00085"/>
<keyword evidence="9 10" id="KW-1208">Phospholipid metabolism</keyword>
<feature type="transmembrane region" description="Helical" evidence="10">
    <location>
        <begin position="155"/>
        <end position="175"/>
    </location>
</feature>
<dbReference type="PANTHER" id="PTHR30309:SF0">
    <property type="entry name" value="GLYCEROL-3-PHOSPHATE ACYLTRANSFERASE-RELATED"/>
    <property type="match status" value="1"/>
</dbReference>
<comment type="caution">
    <text evidence="11">The sequence shown here is derived from an EMBL/GenBank/DDBJ whole genome shotgun (WGS) entry which is preliminary data.</text>
</comment>
<keyword evidence="2 10" id="KW-0444">Lipid biosynthesis</keyword>
<protein>
    <recommendedName>
        <fullName evidence="10">Glycerol-3-phosphate acyltransferase</fullName>
    </recommendedName>
    <alternativeName>
        <fullName evidence="10">Acyl-PO4 G3P acyltransferase</fullName>
    </alternativeName>
    <alternativeName>
        <fullName evidence="10">Acyl-phosphate--glycerol-3-phosphate acyltransferase</fullName>
    </alternativeName>
    <alternativeName>
        <fullName evidence="10">G3P acyltransferase</fullName>
        <shortName evidence="10">GPAT</shortName>
        <ecNumber evidence="10">2.3.1.275</ecNumber>
    </alternativeName>
    <alternativeName>
        <fullName evidence="10">Lysophosphatidic acid synthase</fullName>
        <shortName evidence="10">LPA synthase</shortName>
    </alternativeName>
</protein>
<dbReference type="STRING" id="1423758.FC41_GL001218"/>
<comment type="similarity">
    <text evidence="10">Belongs to the PlsY family.</text>
</comment>
<evidence type="ECO:0000256" key="9">
    <source>
        <dbReference type="ARBA" id="ARBA00023264"/>
    </source>
</evidence>
<feature type="transmembrane region" description="Helical" evidence="10">
    <location>
        <begin position="6"/>
        <end position="27"/>
    </location>
</feature>
<dbReference type="EC" id="2.3.1.275" evidence="10"/>
<keyword evidence="12" id="KW-1185">Reference proteome</keyword>
<evidence type="ECO:0000256" key="5">
    <source>
        <dbReference type="ARBA" id="ARBA00022989"/>
    </source>
</evidence>
<dbReference type="GeneID" id="82846625"/>
<keyword evidence="7 10" id="KW-0472">Membrane</keyword>
<dbReference type="HAMAP" id="MF_01043">
    <property type="entry name" value="PlsY"/>
    <property type="match status" value="1"/>
</dbReference>
<keyword evidence="11" id="KW-0012">Acyltransferase</keyword>
<dbReference type="GO" id="GO:0005886">
    <property type="term" value="C:plasma membrane"/>
    <property type="evidence" value="ECO:0007669"/>
    <property type="project" value="UniProtKB-SubCell"/>
</dbReference>
<keyword evidence="1 10" id="KW-1003">Cell membrane</keyword>
<dbReference type="RefSeq" id="WP_008470067.1">
    <property type="nucleotide sequence ID" value="NZ_AYZP01000003.1"/>
</dbReference>
<comment type="pathway">
    <text evidence="10">Lipid metabolism; phospholipid metabolism.</text>
</comment>
<keyword evidence="5 10" id="KW-1133">Transmembrane helix</keyword>
<dbReference type="InterPro" id="IPR003811">
    <property type="entry name" value="G3P_acylTferase_PlsY"/>
</dbReference>
<comment type="function">
    <text evidence="10">Catalyzes the transfer of an acyl group from acyl-phosphate (acyl-PO(4)) to glycerol-3-phosphate (G3P) to form lysophosphatidic acid (LPA). This enzyme utilizes acyl-phosphate as fatty acyl donor, but not acyl-CoA or acyl-ACP.</text>
</comment>
<evidence type="ECO:0000313" key="12">
    <source>
        <dbReference type="Proteomes" id="UP000009320"/>
    </source>
</evidence>
<dbReference type="GO" id="GO:0043772">
    <property type="term" value="F:acyl-phosphate glycerol-3-phosphate acyltransferase activity"/>
    <property type="evidence" value="ECO:0007669"/>
    <property type="project" value="UniProtKB-UniRule"/>
</dbReference>
<dbReference type="Proteomes" id="UP000009320">
    <property type="component" value="Unassembled WGS sequence"/>
</dbReference>
<feature type="transmembrane region" description="Helical" evidence="10">
    <location>
        <begin position="52"/>
        <end position="75"/>
    </location>
</feature>
<evidence type="ECO:0000256" key="8">
    <source>
        <dbReference type="ARBA" id="ARBA00023209"/>
    </source>
</evidence>
<evidence type="ECO:0000256" key="6">
    <source>
        <dbReference type="ARBA" id="ARBA00023098"/>
    </source>
</evidence>
<organism evidence="11 12">
    <name type="scientific">Lactobacillus hominis DSM 23910 = CRBIP 24.179</name>
    <dbReference type="NCBI Taxonomy" id="1423758"/>
    <lineage>
        <taxon>Bacteria</taxon>
        <taxon>Bacillati</taxon>
        <taxon>Bacillota</taxon>
        <taxon>Bacilli</taxon>
        <taxon>Lactobacillales</taxon>
        <taxon>Lactobacillaceae</taxon>
        <taxon>Lactobacillus</taxon>
    </lineage>
</organism>
<evidence type="ECO:0000256" key="4">
    <source>
        <dbReference type="ARBA" id="ARBA00022692"/>
    </source>
</evidence>
<evidence type="ECO:0000256" key="2">
    <source>
        <dbReference type="ARBA" id="ARBA00022516"/>
    </source>
</evidence>
<comment type="subcellular location">
    <subcellularLocation>
        <location evidence="10">Cell membrane</location>
        <topology evidence="10">Multi-pass membrane protein</topology>
    </subcellularLocation>
</comment>
<comment type="subunit">
    <text evidence="10">Probably interacts with PlsX.</text>
</comment>
<dbReference type="OrthoDB" id="9777124at2"/>